<feature type="transmembrane region" description="Helical" evidence="1">
    <location>
        <begin position="24"/>
        <end position="49"/>
    </location>
</feature>
<dbReference type="SUPFAM" id="SSF103473">
    <property type="entry name" value="MFS general substrate transporter"/>
    <property type="match status" value="1"/>
</dbReference>
<dbReference type="GO" id="GO:0008028">
    <property type="term" value="F:monocarboxylic acid transmembrane transporter activity"/>
    <property type="evidence" value="ECO:0007669"/>
    <property type="project" value="TreeGrafter"/>
</dbReference>
<keyword evidence="3" id="KW-1185">Reference proteome</keyword>
<dbReference type="InterPro" id="IPR036259">
    <property type="entry name" value="MFS_trans_sf"/>
</dbReference>
<accession>A0AAV4IQK3</accession>
<name>A0AAV4IQK3_9GAST</name>
<dbReference type="InterPro" id="IPR050327">
    <property type="entry name" value="Proton-linked_MCT"/>
</dbReference>
<comment type="caution">
    <text evidence="2">The sequence shown here is derived from an EMBL/GenBank/DDBJ whole genome shotgun (WGS) entry which is preliminary data.</text>
</comment>
<dbReference type="AlphaFoldDB" id="A0AAV4IQK3"/>
<keyword evidence="1" id="KW-0472">Membrane</keyword>
<protein>
    <submittedName>
        <fullName evidence="2">Monocarboxylate transporter</fullName>
    </submittedName>
</protein>
<gene>
    <name evidence="2" type="ORF">ElyMa_001353100</name>
</gene>
<sequence length="128" mass="13934">MATENGVLIRKHPQRPPPPQDTGWSWMIVLGVFIYAFFMVGIAKSYGLFLLEFVKHFGVTVAVASMPLSISGIVYAFGAPAALIISEKYDAQRVVIFGAIFGMVGIAISSALVSMGFVTFFFGVWYGK</sequence>
<dbReference type="Proteomes" id="UP000762676">
    <property type="component" value="Unassembled WGS sequence"/>
</dbReference>
<keyword evidence="1" id="KW-0812">Transmembrane</keyword>
<dbReference type="EMBL" id="BMAT01002685">
    <property type="protein sequence ID" value="GFS11678.1"/>
    <property type="molecule type" value="Genomic_DNA"/>
</dbReference>
<dbReference type="Gene3D" id="1.20.1250.20">
    <property type="entry name" value="MFS general substrate transporter like domains"/>
    <property type="match status" value="1"/>
</dbReference>
<evidence type="ECO:0000256" key="1">
    <source>
        <dbReference type="SAM" id="Phobius"/>
    </source>
</evidence>
<reference evidence="2 3" key="1">
    <citation type="journal article" date="2021" name="Elife">
        <title>Chloroplast acquisition without the gene transfer in kleptoplastic sea slugs, Plakobranchus ocellatus.</title>
        <authorList>
            <person name="Maeda T."/>
            <person name="Takahashi S."/>
            <person name="Yoshida T."/>
            <person name="Shimamura S."/>
            <person name="Takaki Y."/>
            <person name="Nagai Y."/>
            <person name="Toyoda A."/>
            <person name="Suzuki Y."/>
            <person name="Arimoto A."/>
            <person name="Ishii H."/>
            <person name="Satoh N."/>
            <person name="Nishiyama T."/>
            <person name="Hasebe M."/>
            <person name="Maruyama T."/>
            <person name="Minagawa J."/>
            <person name="Obokata J."/>
            <person name="Shigenobu S."/>
        </authorList>
    </citation>
    <scope>NUCLEOTIDE SEQUENCE [LARGE SCALE GENOMIC DNA]</scope>
</reference>
<dbReference type="PANTHER" id="PTHR11360">
    <property type="entry name" value="MONOCARBOXYLATE TRANSPORTER"/>
    <property type="match status" value="1"/>
</dbReference>
<evidence type="ECO:0000313" key="2">
    <source>
        <dbReference type="EMBL" id="GFS11678.1"/>
    </source>
</evidence>
<keyword evidence="1" id="KW-1133">Transmembrane helix</keyword>
<feature type="transmembrane region" description="Helical" evidence="1">
    <location>
        <begin position="61"/>
        <end position="85"/>
    </location>
</feature>
<organism evidence="2 3">
    <name type="scientific">Elysia marginata</name>
    <dbReference type="NCBI Taxonomy" id="1093978"/>
    <lineage>
        <taxon>Eukaryota</taxon>
        <taxon>Metazoa</taxon>
        <taxon>Spiralia</taxon>
        <taxon>Lophotrochozoa</taxon>
        <taxon>Mollusca</taxon>
        <taxon>Gastropoda</taxon>
        <taxon>Heterobranchia</taxon>
        <taxon>Euthyneura</taxon>
        <taxon>Panpulmonata</taxon>
        <taxon>Sacoglossa</taxon>
        <taxon>Placobranchoidea</taxon>
        <taxon>Plakobranchidae</taxon>
        <taxon>Elysia</taxon>
    </lineage>
</organism>
<dbReference type="PANTHER" id="PTHR11360:SF303">
    <property type="entry name" value="MAJOR FACILITATOR SUPERFAMILY (MFS) PROFILE DOMAIN-CONTAINING PROTEIN"/>
    <property type="match status" value="1"/>
</dbReference>
<feature type="transmembrane region" description="Helical" evidence="1">
    <location>
        <begin position="97"/>
        <end position="126"/>
    </location>
</feature>
<proteinExistence type="predicted"/>
<evidence type="ECO:0000313" key="3">
    <source>
        <dbReference type="Proteomes" id="UP000762676"/>
    </source>
</evidence>